<dbReference type="InterPro" id="IPR000182">
    <property type="entry name" value="GNAT_dom"/>
</dbReference>
<protein>
    <recommendedName>
        <fullName evidence="1">N-acetyltransferase domain-containing protein</fullName>
    </recommendedName>
</protein>
<proteinExistence type="predicted"/>
<evidence type="ECO:0000259" key="1">
    <source>
        <dbReference type="PROSITE" id="PS51186"/>
    </source>
</evidence>
<dbReference type="InterPro" id="IPR016181">
    <property type="entry name" value="Acyl_CoA_acyltransferase"/>
</dbReference>
<reference evidence="3" key="1">
    <citation type="journal article" date="2019" name="Int. J. Syst. Evol. Microbiol.">
        <title>The Global Catalogue of Microorganisms (GCM) 10K type strain sequencing project: providing services to taxonomists for standard genome sequencing and annotation.</title>
        <authorList>
            <consortium name="The Broad Institute Genomics Platform"/>
            <consortium name="The Broad Institute Genome Sequencing Center for Infectious Disease"/>
            <person name="Wu L."/>
            <person name="Ma J."/>
        </authorList>
    </citation>
    <scope>NUCLEOTIDE SEQUENCE [LARGE SCALE GENOMIC DNA]</scope>
    <source>
        <strain evidence="3">JCM 17939</strain>
    </source>
</reference>
<evidence type="ECO:0000313" key="3">
    <source>
        <dbReference type="Proteomes" id="UP001501442"/>
    </source>
</evidence>
<comment type="caution">
    <text evidence="2">The sequence shown here is derived from an EMBL/GenBank/DDBJ whole genome shotgun (WGS) entry which is preliminary data.</text>
</comment>
<sequence>MEPVAPTNISRRGPNGIVFVDCSDVDDGVFDRTYRDVLQPAFRPAELDTLDAMRTAFRTPFPGRFGTIALRSGEPVAAALAEYDAASEVLLLGYLAVRSDQRGRGTGSALLSDSLPRWRENARPVAVLAEVEDPRCYEAGPYGDPAARLRMYERVGWRLLPVPYFQPALGQGLPRVRGLLLIGHALDGAAVPGAHLVRFLDRYLAECEGPEAVRSDAEYLALRKRIESWPGEVPLWPMSRLSEVPLARHG</sequence>
<dbReference type="EMBL" id="BAABHK010000004">
    <property type="protein sequence ID" value="GAA4626512.1"/>
    <property type="molecule type" value="Genomic_DNA"/>
</dbReference>
<name>A0ABP8U8P3_9ACTN</name>
<accession>A0ABP8U8P3</accession>
<gene>
    <name evidence="2" type="ORF">GCM10023196_035050</name>
</gene>
<keyword evidence="3" id="KW-1185">Reference proteome</keyword>
<dbReference type="Proteomes" id="UP001501442">
    <property type="component" value="Unassembled WGS sequence"/>
</dbReference>
<dbReference type="PROSITE" id="PS51186">
    <property type="entry name" value="GNAT"/>
    <property type="match status" value="1"/>
</dbReference>
<organism evidence="2 3">
    <name type="scientific">Actinoallomurus vinaceus</name>
    <dbReference type="NCBI Taxonomy" id="1080074"/>
    <lineage>
        <taxon>Bacteria</taxon>
        <taxon>Bacillati</taxon>
        <taxon>Actinomycetota</taxon>
        <taxon>Actinomycetes</taxon>
        <taxon>Streptosporangiales</taxon>
        <taxon>Thermomonosporaceae</taxon>
        <taxon>Actinoallomurus</taxon>
    </lineage>
</organism>
<evidence type="ECO:0000313" key="2">
    <source>
        <dbReference type="EMBL" id="GAA4626512.1"/>
    </source>
</evidence>
<feature type="domain" description="N-acetyltransferase" evidence="1">
    <location>
        <begin position="17"/>
        <end position="176"/>
    </location>
</feature>
<dbReference type="SUPFAM" id="SSF55729">
    <property type="entry name" value="Acyl-CoA N-acyltransferases (Nat)"/>
    <property type="match status" value="1"/>
</dbReference>
<dbReference type="Pfam" id="PF00583">
    <property type="entry name" value="Acetyltransf_1"/>
    <property type="match status" value="1"/>
</dbReference>
<dbReference type="Gene3D" id="3.40.630.30">
    <property type="match status" value="1"/>
</dbReference>